<evidence type="ECO:0000256" key="1">
    <source>
        <dbReference type="SAM" id="MobiDB-lite"/>
    </source>
</evidence>
<dbReference type="InterPro" id="IPR050708">
    <property type="entry name" value="T6SS_VgrG/RHS"/>
</dbReference>
<dbReference type="NCBIfam" id="TIGR03696">
    <property type="entry name" value="Rhs_assc_core"/>
    <property type="match status" value="1"/>
</dbReference>
<feature type="compositionally biased region" description="Low complexity" evidence="1">
    <location>
        <begin position="871"/>
        <end position="892"/>
    </location>
</feature>
<proteinExistence type="predicted"/>
<sequence>MMSTVDWKTPSVASHDARGLPVRQIAYLRNEAGGTVEPLITRLRHDVIGRQVEQRDPRLANAPKPNLATVYGLAGQVVKVDSVDAGVRTILTGLAGELLRRWDGRGSHWRTTYDNRLRVLTLVENDQPDVETLTYASALADPGLNLRGQLIEQVDASGNVAFTSFNRHGQPLRESRTVTEAGTFSSSRTYSPLGMVLTETDAGDHQRQLFHDIAGQLNTSQLRLNPGGAWQPVLVYARYNAAGQIIEQLAGNQIVSTWTYDDADGRLDTLTAGAPRQDLHQHLQYVYDRVGNVLRINDLAFKPVYFKNHLMDGHRTFSYDSLYRLTRATGHDATPSSDLPGRPMPSDPKNHLNYKQTFTYDHSDNLIRVVHERAVGGYTHQMSIDPNSNRGVRWKEADPIPDFDTLFDCHGNLLAASPGRPLLWNSRDQLASATLLERKNGSNDGEIFRYSQGVRVFKRHEWQASTLPHFHQVIYLPGLEIRTRDNGEQMHAITLPGGRGSVRCLHWVNKKPDGIAQDQLRYSLDDHLGSSVMELDQNARIVSHEGYYPFGGTAWLTAHSAVAVDYKTIRYSGKEMDASGLYYYGMRYCATWLSRWINPDPLGTVDGLNLYRMMGNNPITFVDDQGGMIRPASPTPSQFSIPMRSAPSSPPHSVAGSMVNLSDLSEPVLNPGENPPGKMPPEPDESWSQQAKRLALAAVNSRVGVALLPIGTSSPANAAIVSTIVTAAAQLTVNATVFNPGWSLPGTWDPEGDGSIPPRDVTQGFNRHFAMLNTGVTLAAAVVGAALGPVLGGYVDEWRGTKKKAADNALAGEMSTTINRLIAEQSLLDVVTLKAQTALRDQVLEVETLIGITWNTMNMLEKITQLRPARDSGSTVSSRRSSLVSQDSGSVRQRPSINRTLMRSTSNSSFSSARSFEV</sequence>
<dbReference type="InterPro" id="IPR022385">
    <property type="entry name" value="Rhs_assc_core"/>
</dbReference>
<dbReference type="Gene3D" id="2.180.10.10">
    <property type="entry name" value="RHS repeat-associated core"/>
    <property type="match status" value="1"/>
</dbReference>
<comment type="caution">
    <text evidence="3">The sequence shown here is derived from an EMBL/GenBank/DDBJ whole genome shotgun (WGS) entry which is preliminary data.</text>
</comment>
<feature type="region of interest" description="Disordered" evidence="1">
    <location>
        <begin position="331"/>
        <end position="350"/>
    </location>
</feature>
<name>A0A2U2DEL0_9PSED</name>
<feature type="transmembrane region" description="Helical" evidence="2">
    <location>
        <begin position="769"/>
        <end position="795"/>
    </location>
</feature>
<dbReference type="PANTHER" id="PTHR32305:SF15">
    <property type="entry name" value="PROTEIN RHSA-RELATED"/>
    <property type="match status" value="1"/>
</dbReference>
<evidence type="ECO:0000313" key="3">
    <source>
        <dbReference type="EMBL" id="PWE47781.1"/>
    </source>
</evidence>
<feature type="compositionally biased region" description="Low complexity" evidence="1">
    <location>
        <begin position="904"/>
        <end position="918"/>
    </location>
</feature>
<keyword evidence="2" id="KW-1133">Transmembrane helix</keyword>
<accession>A0A2U2DEL0</accession>
<dbReference type="EMBL" id="QFAW01000002">
    <property type="protein sequence ID" value="PWE47781.1"/>
    <property type="molecule type" value="Genomic_DNA"/>
</dbReference>
<feature type="region of interest" description="Disordered" evidence="1">
    <location>
        <begin position="633"/>
        <end position="685"/>
    </location>
</feature>
<feature type="region of interest" description="Disordered" evidence="1">
    <location>
        <begin position="868"/>
        <end position="918"/>
    </location>
</feature>
<dbReference type="PANTHER" id="PTHR32305">
    <property type="match status" value="1"/>
</dbReference>
<gene>
    <name evidence="3" type="ORF">C9I49_02365</name>
</gene>
<keyword evidence="2" id="KW-0812">Transmembrane</keyword>
<organism evidence="3 4">
    <name type="scientific">Pseudomonas prosekii</name>
    <dbReference type="NCBI Taxonomy" id="1148509"/>
    <lineage>
        <taxon>Bacteria</taxon>
        <taxon>Pseudomonadati</taxon>
        <taxon>Pseudomonadota</taxon>
        <taxon>Gammaproteobacteria</taxon>
        <taxon>Pseudomonadales</taxon>
        <taxon>Pseudomonadaceae</taxon>
        <taxon>Pseudomonas</taxon>
    </lineage>
</organism>
<dbReference type="AlphaFoldDB" id="A0A2U2DEL0"/>
<dbReference type="Proteomes" id="UP000245056">
    <property type="component" value="Unassembled WGS sequence"/>
</dbReference>
<reference evidence="3 4" key="1">
    <citation type="submission" date="2018-05" db="EMBL/GenBank/DDBJ databases">
        <title>Genome sequences of two Antarctic strains of Pseudomonas prosekii: insights into adaptation to extreme conditions.</title>
        <authorList>
            <person name="Snopkova K."/>
            <person name="Dufkova K."/>
            <person name="Cejkova D."/>
            <person name="Sedlacek I."/>
            <person name="Smajs D."/>
        </authorList>
    </citation>
    <scope>NUCLEOTIDE SEQUENCE [LARGE SCALE GENOMIC DNA]</scope>
    <source>
        <strain evidence="3 4">P2673</strain>
    </source>
</reference>
<feature type="compositionally biased region" description="Polar residues" evidence="1">
    <location>
        <begin position="893"/>
        <end position="903"/>
    </location>
</feature>
<evidence type="ECO:0000313" key="4">
    <source>
        <dbReference type="Proteomes" id="UP000245056"/>
    </source>
</evidence>
<keyword evidence="2" id="KW-0472">Membrane</keyword>
<dbReference type="OrthoDB" id="7056038at2"/>
<protein>
    <submittedName>
        <fullName evidence="3">Toxin</fullName>
    </submittedName>
</protein>
<evidence type="ECO:0000256" key="2">
    <source>
        <dbReference type="SAM" id="Phobius"/>
    </source>
</evidence>